<dbReference type="SUPFAM" id="SSF55469">
    <property type="entry name" value="FMN-dependent nitroreductase-like"/>
    <property type="match status" value="1"/>
</dbReference>
<sequence>MPMCSRTRWRTHHLDVIADELRPELAEASHRTESLRLYDSSYHTELEWWTGHFETIDGIPAASLVSAAESDRVDIGRAFPAGRDSERRAGIPEDDSTVLVISTDGDTRIDAFRSGEVLSAVLLECTLAGLATCTLTHLIELSSSRRIVGILTGREAMPQLLIRVGEAPAMAEMPPMTPRRPRHEILDFRD</sequence>
<dbReference type="Proteomes" id="UP000216063">
    <property type="component" value="Unassembled WGS sequence"/>
</dbReference>
<evidence type="ECO:0000313" key="1">
    <source>
        <dbReference type="EMBL" id="OYN74475.1"/>
    </source>
</evidence>
<dbReference type="EMBL" id="NOZR01000042">
    <property type="protein sequence ID" value="OYN74475.1"/>
    <property type="molecule type" value="Genomic_DNA"/>
</dbReference>
<name>A0A255DB56_9MYCO</name>
<reference evidence="1 2" key="1">
    <citation type="submission" date="2017-07" db="EMBL/GenBank/DDBJ databases">
        <title>The new phylogeny of genus Mycobacterium.</title>
        <authorList>
            <person name="Tortoli E."/>
            <person name="Trovato A."/>
            <person name="Cirillo D.M."/>
        </authorList>
    </citation>
    <scope>NUCLEOTIDE SEQUENCE [LARGE SCALE GENOMIC DNA]</scope>
    <source>
        <strain evidence="1 2">ATCC 33027</strain>
    </source>
</reference>
<dbReference type="GO" id="GO:0016491">
    <property type="term" value="F:oxidoreductase activity"/>
    <property type="evidence" value="ECO:0007669"/>
    <property type="project" value="InterPro"/>
</dbReference>
<protein>
    <recommendedName>
        <fullName evidence="3">Nitroreductase domain-containing protein</fullName>
    </recommendedName>
</protein>
<dbReference type="Gene3D" id="3.40.109.10">
    <property type="entry name" value="NADH Oxidase"/>
    <property type="match status" value="1"/>
</dbReference>
<accession>A0A255DB56</accession>
<organism evidence="1 2">
    <name type="scientific">Mycolicibacterium sphagni</name>
    <dbReference type="NCBI Taxonomy" id="1786"/>
    <lineage>
        <taxon>Bacteria</taxon>
        <taxon>Bacillati</taxon>
        <taxon>Actinomycetota</taxon>
        <taxon>Actinomycetes</taxon>
        <taxon>Mycobacteriales</taxon>
        <taxon>Mycobacteriaceae</taxon>
        <taxon>Mycolicibacterium</taxon>
    </lineage>
</organism>
<evidence type="ECO:0000313" key="2">
    <source>
        <dbReference type="Proteomes" id="UP000216063"/>
    </source>
</evidence>
<evidence type="ECO:0008006" key="3">
    <source>
        <dbReference type="Google" id="ProtNLM"/>
    </source>
</evidence>
<comment type="caution">
    <text evidence="1">The sequence shown here is derived from an EMBL/GenBank/DDBJ whole genome shotgun (WGS) entry which is preliminary data.</text>
</comment>
<dbReference type="InterPro" id="IPR000415">
    <property type="entry name" value="Nitroreductase-like"/>
</dbReference>
<keyword evidence="2" id="KW-1185">Reference proteome</keyword>
<gene>
    <name evidence="1" type="ORF">CG716_28435</name>
</gene>
<dbReference type="AlphaFoldDB" id="A0A255DB56"/>
<proteinExistence type="predicted"/>